<reference evidence="1" key="1">
    <citation type="submission" date="2020-07" db="EMBL/GenBank/DDBJ databases">
        <authorList>
            <person name="Nieuwenhuis M."/>
            <person name="Van De Peppel L.J.J."/>
        </authorList>
    </citation>
    <scope>NUCLEOTIDE SEQUENCE</scope>
    <source>
        <strain evidence="1">AP01</strain>
        <tissue evidence="1">Mycelium</tissue>
    </source>
</reference>
<proteinExistence type="predicted"/>
<accession>A0A9P7GBY5</accession>
<organism evidence="1 2">
    <name type="scientific">Asterophora parasitica</name>
    <dbReference type="NCBI Taxonomy" id="117018"/>
    <lineage>
        <taxon>Eukaryota</taxon>
        <taxon>Fungi</taxon>
        <taxon>Dikarya</taxon>
        <taxon>Basidiomycota</taxon>
        <taxon>Agaricomycotina</taxon>
        <taxon>Agaricomycetes</taxon>
        <taxon>Agaricomycetidae</taxon>
        <taxon>Agaricales</taxon>
        <taxon>Tricholomatineae</taxon>
        <taxon>Lyophyllaceae</taxon>
        <taxon>Asterophora</taxon>
    </lineage>
</organism>
<evidence type="ECO:0000313" key="2">
    <source>
        <dbReference type="Proteomes" id="UP000775547"/>
    </source>
</evidence>
<reference evidence="1" key="2">
    <citation type="submission" date="2021-10" db="EMBL/GenBank/DDBJ databases">
        <title>Phylogenomics reveals ancestral predisposition of the termite-cultivated fungus Termitomyces towards a domesticated lifestyle.</title>
        <authorList>
            <person name="Auxier B."/>
            <person name="Grum-Grzhimaylo A."/>
            <person name="Cardenas M.E."/>
            <person name="Lodge J.D."/>
            <person name="Laessoe T."/>
            <person name="Pedersen O."/>
            <person name="Smith M.E."/>
            <person name="Kuyper T.W."/>
            <person name="Franco-Molano E.A."/>
            <person name="Baroni T.J."/>
            <person name="Aanen D.K."/>
        </authorList>
    </citation>
    <scope>NUCLEOTIDE SEQUENCE</scope>
    <source>
        <strain evidence="1">AP01</strain>
        <tissue evidence="1">Mycelium</tissue>
    </source>
</reference>
<dbReference type="EMBL" id="JABCKV010000078">
    <property type="protein sequence ID" value="KAG5644232.1"/>
    <property type="molecule type" value="Genomic_DNA"/>
</dbReference>
<protein>
    <submittedName>
        <fullName evidence="1">Uncharacterized protein</fullName>
    </submittedName>
</protein>
<comment type="caution">
    <text evidence="1">The sequence shown here is derived from an EMBL/GenBank/DDBJ whole genome shotgun (WGS) entry which is preliminary data.</text>
</comment>
<evidence type="ECO:0000313" key="1">
    <source>
        <dbReference type="EMBL" id="KAG5644232.1"/>
    </source>
</evidence>
<dbReference type="OrthoDB" id="2994853at2759"/>
<sequence>MDVNSATTDYWMSHSTQRQPEHLPEYILMLSIVVDTAIRDDFSGVRVLIVQSTDGKRLSAMKESRSHGRRAVLNHRSALSSLRAPKPYSAASASNCGQDRNLCAVVLEMIGAEGHIDGTPIDEPRIQPLLQKPTHPMEVIYDSTFSLDAPLLLFLDCELRDPADPHHFSEWFRPTWNNTYSIHVLPTRREAHTEHLSSSNFLPEPIINLIAAYAVSPLERGWRRDLWSCGMVTKSWSHLLDQIFSFMDTLLEEEFPDRVPIAQFARSLEANRARAALVKTYSPNQFNDMENRAGLRLSDYEAQNSILSLVPSYNELRVAGTHPSLYPAFRDILCGLRKVRTFHVHPRSPDRWWEWELTGHKADLHELSVNDIQRIISCWQRLRRLEIRDTNASDPDDVAEETEPELTYQLVDLALFNVKLSARQLLIFASPRYPTPILRRAKFSEVFGLTNADLLSFLTHVAPGLFILSISDCSFSRASLEEEYAVDATMPSMTSLERAILHGEIASSLAIARKPLRTGPPTGNTWDKQRIELRNPHVTQESINDALQTTHWEYVIAAGLTRNEYSYLLGHKANKIATSRGITFQYLLPQKSPDSSSYCSSSD</sequence>
<dbReference type="AlphaFoldDB" id="A0A9P7GBY5"/>
<dbReference type="Proteomes" id="UP000775547">
    <property type="component" value="Unassembled WGS sequence"/>
</dbReference>
<gene>
    <name evidence="1" type="ORF">DXG03_008827</name>
</gene>
<keyword evidence="2" id="KW-1185">Reference proteome</keyword>
<name>A0A9P7GBY5_9AGAR</name>